<evidence type="ECO:0000256" key="5">
    <source>
        <dbReference type="ARBA" id="ARBA00022917"/>
    </source>
</evidence>
<comment type="catalytic activity">
    <reaction evidence="7">
        <text>N-terminal N-formyl-L-methionyl-[peptide] + H2O = N-terminal L-methionyl-[peptide] + formate</text>
        <dbReference type="Rhea" id="RHEA:24420"/>
        <dbReference type="Rhea" id="RHEA-COMP:10639"/>
        <dbReference type="Rhea" id="RHEA-COMP:10640"/>
        <dbReference type="ChEBI" id="CHEBI:15377"/>
        <dbReference type="ChEBI" id="CHEBI:15740"/>
        <dbReference type="ChEBI" id="CHEBI:49298"/>
        <dbReference type="ChEBI" id="CHEBI:64731"/>
        <dbReference type="EC" id="3.5.1.88"/>
    </reaction>
</comment>
<dbReference type="EC" id="3.5.1.88" evidence="2 7"/>
<protein>
    <recommendedName>
        <fullName evidence="2 7">Peptide deformylase</fullName>
        <ecNumber evidence="2 7">3.5.1.88</ecNumber>
    </recommendedName>
</protein>
<dbReference type="PANTHER" id="PTHR10458">
    <property type="entry name" value="PEPTIDE DEFORMYLASE"/>
    <property type="match status" value="1"/>
</dbReference>
<evidence type="ECO:0000313" key="8">
    <source>
        <dbReference type="Proteomes" id="UP001652740"/>
    </source>
</evidence>
<sequence>MGVTRRFLNWYGRLGPSHGKTSPPYEHVVQVGDPTLRKVSEVVPVDRIKSNDVQNVIKKLQYVLNKYGSVGMSAPQIGVNMRIFVMQHTPKQISYNSKEIIKSRGLSAVPFTVFINPKLKVIDYIKVVHTEGCESIQGYLADVPRYREVEVTGYNSEGESTSRIFKDWAARIAQHEIDHLDGKLYIDIMDRKTFTCTCWEEVNLSKGKLVIPFHPE</sequence>
<dbReference type="CDD" id="cd00487">
    <property type="entry name" value="Pep_deformylase"/>
    <property type="match status" value="1"/>
</dbReference>
<dbReference type="HAMAP" id="MF_00163">
    <property type="entry name" value="Pep_deformylase"/>
    <property type="match status" value="1"/>
</dbReference>
<keyword evidence="5 7" id="KW-0648">Protein biosynthesis</keyword>
<evidence type="ECO:0000256" key="4">
    <source>
        <dbReference type="ARBA" id="ARBA00022801"/>
    </source>
</evidence>
<dbReference type="GeneID" id="113514786"/>
<dbReference type="NCBIfam" id="NF001159">
    <property type="entry name" value="PRK00150.1-3"/>
    <property type="match status" value="1"/>
</dbReference>
<evidence type="ECO:0000256" key="7">
    <source>
        <dbReference type="RuleBase" id="RU362111"/>
    </source>
</evidence>
<dbReference type="InterPro" id="IPR023635">
    <property type="entry name" value="Peptide_deformylase"/>
</dbReference>
<keyword evidence="3 7" id="KW-0479">Metal-binding</keyword>
<evidence type="ECO:0000256" key="6">
    <source>
        <dbReference type="ARBA" id="ARBA00037114"/>
    </source>
</evidence>
<keyword evidence="4 7" id="KW-0378">Hydrolase</keyword>
<dbReference type="PIRSF" id="PIRSF004749">
    <property type="entry name" value="Pep_def"/>
    <property type="match status" value="1"/>
</dbReference>
<evidence type="ECO:0000256" key="2">
    <source>
        <dbReference type="ARBA" id="ARBA00012175"/>
    </source>
</evidence>
<evidence type="ECO:0000256" key="3">
    <source>
        <dbReference type="ARBA" id="ARBA00022723"/>
    </source>
</evidence>
<evidence type="ECO:0000313" key="9">
    <source>
        <dbReference type="RefSeq" id="XP_052755467.1"/>
    </source>
</evidence>
<reference evidence="9" key="1">
    <citation type="submission" date="2025-08" db="UniProtKB">
        <authorList>
            <consortium name="RefSeq"/>
        </authorList>
    </citation>
    <scope>IDENTIFICATION</scope>
    <source>
        <tissue evidence="9">Whole larvae</tissue>
    </source>
</reference>
<gene>
    <name evidence="9" type="primary">LOC113514786</name>
</gene>
<dbReference type="SUPFAM" id="SSF56420">
    <property type="entry name" value="Peptide deformylase"/>
    <property type="match status" value="1"/>
</dbReference>
<comment type="similarity">
    <text evidence="1 7">Belongs to the polypeptide deformylase family.</text>
</comment>
<accession>A0ABM3MVT7</accession>
<proteinExistence type="inferred from homology"/>
<evidence type="ECO:0000256" key="1">
    <source>
        <dbReference type="ARBA" id="ARBA00010759"/>
    </source>
</evidence>
<dbReference type="Proteomes" id="UP001652740">
    <property type="component" value="Unplaced"/>
</dbReference>
<dbReference type="Gene3D" id="3.90.45.10">
    <property type="entry name" value="Peptide deformylase"/>
    <property type="match status" value="1"/>
</dbReference>
<keyword evidence="8" id="KW-1185">Reference proteome</keyword>
<dbReference type="InterPro" id="IPR036821">
    <property type="entry name" value="Peptide_deformylase_sf"/>
</dbReference>
<dbReference type="PRINTS" id="PR01576">
    <property type="entry name" value="PDEFORMYLASE"/>
</dbReference>
<comment type="function">
    <text evidence="6 7">Removes the formyl group from the N-terminal Met of newly synthesized proteins.</text>
</comment>
<dbReference type="PANTHER" id="PTHR10458:SF2">
    <property type="entry name" value="PEPTIDE DEFORMYLASE, MITOCHONDRIAL"/>
    <property type="match status" value="1"/>
</dbReference>
<organism evidence="8 9">
    <name type="scientific">Galleria mellonella</name>
    <name type="common">Greater wax moth</name>
    <dbReference type="NCBI Taxonomy" id="7137"/>
    <lineage>
        <taxon>Eukaryota</taxon>
        <taxon>Metazoa</taxon>
        <taxon>Ecdysozoa</taxon>
        <taxon>Arthropoda</taxon>
        <taxon>Hexapoda</taxon>
        <taxon>Insecta</taxon>
        <taxon>Pterygota</taxon>
        <taxon>Neoptera</taxon>
        <taxon>Endopterygota</taxon>
        <taxon>Lepidoptera</taxon>
        <taxon>Glossata</taxon>
        <taxon>Ditrysia</taxon>
        <taxon>Pyraloidea</taxon>
        <taxon>Pyralidae</taxon>
        <taxon>Galleriinae</taxon>
        <taxon>Galleria</taxon>
    </lineage>
</organism>
<dbReference type="Pfam" id="PF01327">
    <property type="entry name" value="Pep_deformylase"/>
    <property type="match status" value="1"/>
</dbReference>
<name>A0ABM3MVT7_GALME</name>
<dbReference type="RefSeq" id="XP_052755467.1">
    <property type="nucleotide sequence ID" value="XM_052899507.1"/>
</dbReference>